<dbReference type="InterPro" id="IPR036397">
    <property type="entry name" value="RNaseH_sf"/>
</dbReference>
<dbReference type="Gene3D" id="3.30.420.10">
    <property type="entry name" value="Ribonuclease H-like superfamily/Ribonuclease H"/>
    <property type="match status" value="1"/>
</dbReference>
<gene>
    <name evidence="2" type="ORF">TNCV_4090441</name>
</gene>
<organism evidence="2 3">
    <name type="scientific">Trichonephila clavipes</name>
    <name type="common">Golden silk orbweaver</name>
    <name type="synonym">Nephila clavipes</name>
    <dbReference type="NCBI Taxonomy" id="2585209"/>
    <lineage>
        <taxon>Eukaryota</taxon>
        <taxon>Metazoa</taxon>
        <taxon>Ecdysozoa</taxon>
        <taxon>Arthropoda</taxon>
        <taxon>Chelicerata</taxon>
        <taxon>Arachnida</taxon>
        <taxon>Araneae</taxon>
        <taxon>Araneomorphae</taxon>
        <taxon>Entelegynae</taxon>
        <taxon>Araneoidea</taxon>
        <taxon>Nephilidae</taxon>
        <taxon>Trichonephila</taxon>
    </lineage>
</organism>
<protein>
    <submittedName>
        <fullName evidence="2">Integrase catalytic domain-containing protein</fullName>
    </submittedName>
</protein>
<feature type="domain" description="DUF5641" evidence="1">
    <location>
        <begin position="117"/>
        <end position="168"/>
    </location>
</feature>
<evidence type="ECO:0000313" key="3">
    <source>
        <dbReference type="Proteomes" id="UP000887159"/>
    </source>
</evidence>
<dbReference type="InterPro" id="IPR040676">
    <property type="entry name" value="DUF5641"/>
</dbReference>
<accession>A0A8X6SCU0</accession>
<evidence type="ECO:0000313" key="2">
    <source>
        <dbReference type="EMBL" id="GFY06942.1"/>
    </source>
</evidence>
<dbReference type="EMBL" id="BMAU01021265">
    <property type="protein sequence ID" value="GFY06942.1"/>
    <property type="molecule type" value="Genomic_DNA"/>
</dbReference>
<dbReference type="Pfam" id="PF18701">
    <property type="entry name" value="DUF5641"/>
    <property type="match status" value="1"/>
</dbReference>
<dbReference type="PANTHER" id="PTHR47331:SF1">
    <property type="entry name" value="GAG-LIKE PROTEIN"/>
    <property type="match status" value="1"/>
</dbReference>
<evidence type="ECO:0000259" key="1">
    <source>
        <dbReference type="Pfam" id="PF18701"/>
    </source>
</evidence>
<dbReference type="GO" id="GO:0003676">
    <property type="term" value="F:nucleic acid binding"/>
    <property type="evidence" value="ECO:0007669"/>
    <property type="project" value="InterPro"/>
</dbReference>
<keyword evidence="3" id="KW-1185">Reference proteome</keyword>
<name>A0A8X6SCU0_TRICX</name>
<dbReference type="Proteomes" id="UP000887159">
    <property type="component" value="Unassembled WGS sequence"/>
</dbReference>
<sequence length="183" mass="20947">MMSDLLSSRISPAPAFMRCGVDYAGPFQIKTIKGRGSKSFKAYIALFVCFTITAIHLELVTDLSADAFIAALKRPLTPISNDPNDLSALTPGHVVIGRPLTSIPEPNYIDSNNSYLTRWQQIQKLVQQFWKRWHKEYLTRLQQRPKWLLSTKNFQVNDLCLIKMTIYPLLDGKWVELFNCILV</sequence>
<comment type="caution">
    <text evidence="2">The sequence shown here is derived from an EMBL/GenBank/DDBJ whole genome shotgun (WGS) entry which is preliminary data.</text>
</comment>
<dbReference type="AlphaFoldDB" id="A0A8X6SCU0"/>
<reference evidence="2" key="1">
    <citation type="submission" date="2020-08" db="EMBL/GenBank/DDBJ databases">
        <title>Multicomponent nature underlies the extraordinary mechanical properties of spider dragline silk.</title>
        <authorList>
            <person name="Kono N."/>
            <person name="Nakamura H."/>
            <person name="Mori M."/>
            <person name="Yoshida Y."/>
            <person name="Ohtoshi R."/>
            <person name="Malay A.D."/>
            <person name="Moran D.A.P."/>
            <person name="Tomita M."/>
            <person name="Numata K."/>
            <person name="Arakawa K."/>
        </authorList>
    </citation>
    <scope>NUCLEOTIDE SEQUENCE</scope>
</reference>
<proteinExistence type="predicted"/>
<dbReference type="PANTHER" id="PTHR47331">
    <property type="entry name" value="PHD-TYPE DOMAIN-CONTAINING PROTEIN"/>
    <property type="match status" value="1"/>
</dbReference>